<reference evidence="1 2" key="1">
    <citation type="submission" date="2019-06" db="EMBL/GenBank/DDBJ databases">
        <title>Taxogenomics and systematics of the genus Pantoea.</title>
        <authorList>
            <person name="Tambong J.T."/>
        </authorList>
    </citation>
    <scope>NUCLEOTIDE SEQUENCE [LARGE SCALE GENOMIC DNA]</scope>
    <source>
        <strain evidence="1 2">LMG 2558</strain>
    </source>
</reference>
<dbReference type="Proteomes" id="UP000316142">
    <property type="component" value="Unassembled WGS sequence"/>
</dbReference>
<name>A0ABY2Z467_9GAMM</name>
<sequence>MVFIYAINEWLENDDQIIMDLNVYNGKFDGVISTPAIRDFIRATPQITDYFLLKGYKQPFRNSGVGYVYEIIMGKKYLFAVVDVKLEGESLVLTDKTEGGSEFLPKEITLLKRSDEATLLGYSKHKN</sequence>
<accession>A0ABY2Z467</accession>
<organism evidence="1 2">
    <name type="scientific">Pantoea anthophila</name>
    <dbReference type="NCBI Taxonomy" id="470931"/>
    <lineage>
        <taxon>Bacteria</taxon>
        <taxon>Pseudomonadati</taxon>
        <taxon>Pseudomonadota</taxon>
        <taxon>Gammaproteobacteria</taxon>
        <taxon>Enterobacterales</taxon>
        <taxon>Erwiniaceae</taxon>
        <taxon>Pantoea</taxon>
    </lineage>
</organism>
<comment type="caution">
    <text evidence="1">The sequence shown here is derived from an EMBL/GenBank/DDBJ whole genome shotgun (WGS) entry which is preliminary data.</text>
</comment>
<gene>
    <name evidence="1" type="ORF">FJW00_15990</name>
</gene>
<evidence type="ECO:0000313" key="2">
    <source>
        <dbReference type="Proteomes" id="UP000316142"/>
    </source>
</evidence>
<dbReference type="EMBL" id="VHIZ01000052">
    <property type="protein sequence ID" value="TPV23202.1"/>
    <property type="molecule type" value="Genomic_DNA"/>
</dbReference>
<proteinExistence type="predicted"/>
<keyword evidence="2" id="KW-1185">Reference proteome</keyword>
<evidence type="ECO:0000313" key="1">
    <source>
        <dbReference type="EMBL" id="TPV23202.1"/>
    </source>
</evidence>
<protein>
    <submittedName>
        <fullName evidence="1">Uncharacterized protein</fullName>
    </submittedName>
</protein>
<dbReference type="RefSeq" id="WP_140924911.1">
    <property type="nucleotide sequence ID" value="NZ_VHIZ01000052.1"/>
</dbReference>